<evidence type="ECO:0000259" key="5">
    <source>
        <dbReference type="PROSITE" id="PS50600"/>
    </source>
</evidence>
<dbReference type="GO" id="GO:0005634">
    <property type="term" value="C:nucleus"/>
    <property type="evidence" value="ECO:0007669"/>
    <property type="project" value="TreeGrafter"/>
</dbReference>
<dbReference type="InterPro" id="IPR038765">
    <property type="entry name" value="Papain-like_cys_pep_sf"/>
</dbReference>
<dbReference type="AlphaFoldDB" id="A0A6A4GHI0"/>
<dbReference type="InterPro" id="IPR003653">
    <property type="entry name" value="Peptidase_C48_C"/>
</dbReference>
<dbReference type="PANTHER" id="PTHR12606">
    <property type="entry name" value="SENTRIN/SUMO-SPECIFIC PROTEASE"/>
    <property type="match status" value="1"/>
</dbReference>
<keyword evidence="2" id="KW-0645">Protease</keyword>
<proteinExistence type="inferred from homology"/>
<dbReference type="OrthoDB" id="1939479at2759"/>
<dbReference type="Gene3D" id="3.40.395.10">
    <property type="entry name" value="Adenoviral Proteinase, Chain A"/>
    <property type="match status" value="1"/>
</dbReference>
<protein>
    <submittedName>
        <fullName evidence="6">Cysteine proteinase</fullName>
    </submittedName>
</protein>
<evidence type="ECO:0000256" key="1">
    <source>
        <dbReference type="ARBA" id="ARBA00005234"/>
    </source>
</evidence>
<dbReference type="GO" id="GO:0016929">
    <property type="term" value="F:deSUMOylase activity"/>
    <property type="evidence" value="ECO:0007669"/>
    <property type="project" value="TreeGrafter"/>
</dbReference>
<dbReference type="FunFam" id="3.40.395.10:FF:000001">
    <property type="entry name" value="Sentrin-specific protease 1"/>
    <property type="match status" value="1"/>
</dbReference>
<keyword evidence="3" id="KW-0378">Hydrolase</keyword>
<reference evidence="6" key="1">
    <citation type="journal article" date="2019" name="Environ. Microbiol.">
        <title>Fungal ecological strategies reflected in gene transcription - a case study of two litter decomposers.</title>
        <authorList>
            <person name="Barbi F."/>
            <person name="Kohler A."/>
            <person name="Barry K."/>
            <person name="Baskaran P."/>
            <person name="Daum C."/>
            <person name="Fauchery L."/>
            <person name="Ihrmark K."/>
            <person name="Kuo A."/>
            <person name="LaButti K."/>
            <person name="Lipzen A."/>
            <person name="Morin E."/>
            <person name="Grigoriev I.V."/>
            <person name="Henrissat B."/>
            <person name="Lindahl B."/>
            <person name="Martin F."/>
        </authorList>
    </citation>
    <scope>NUCLEOTIDE SEQUENCE</scope>
    <source>
        <strain evidence="6">JB14</strain>
    </source>
</reference>
<dbReference type="EMBL" id="ML770041">
    <property type="protein sequence ID" value="KAE9385036.1"/>
    <property type="molecule type" value="Genomic_DNA"/>
</dbReference>
<evidence type="ECO:0000256" key="4">
    <source>
        <dbReference type="ARBA" id="ARBA00022807"/>
    </source>
</evidence>
<dbReference type="PANTHER" id="PTHR12606:SF141">
    <property type="entry name" value="GH15225P-RELATED"/>
    <property type="match status" value="1"/>
</dbReference>
<accession>A0A6A4GHI0</accession>
<feature type="domain" description="Ubiquitin-like protease family profile" evidence="5">
    <location>
        <begin position="19"/>
        <end position="187"/>
    </location>
</feature>
<keyword evidence="4" id="KW-0788">Thiol protease</keyword>
<keyword evidence="7" id="KW-1185">Reference proteome</keyword>
<dbReference type="GO" id="GO:0006508">
    <property type="term" value="P:proteolysis"/>
    <property type="evidence" value="ECO:0007669"/>
    <property type="project" value="UniProtKB-KW"/>
</dbReference>
<dbReference type="GO" id="GO:0080090">
    <property type="term" value="P:regulation of primary metabolic process"/>
    <property type="evidence" value="ECO:0007669"/>
    <property type="project" value="UniProtKB-ARBA"/>
</dbReference>
<comment type="similarity">
    <text evidence="1">Belongs to the peptidase C48 family.</text>
</comment>
<dbReference type="SUPFAM" id="SSF54001">
    <property type="entry name" value="Cysteine proteinases"/>
    <property type="match status" value="1"/>
</dbReference>
<evidence type="ECO:0000256" key="3">
    <source>
        <dbReference type="ARBA" id="ARBA00022801"/>
    </source>
</evidence>
<evidence type="ECO:0000313" key="6">
    <source>
        <dbReference type="EMBL" id="KAE9385036.1"/>
    </source>
</evidence>
<dbReference type="PROSITE" id="PS50600">
    <property type="entry name" value="ULP_PROTEASE"/>
    <property type="match status" value="1"/>
</dbReference>
<sequence length="220" mass="25802">MQVDQFLQDNTFESVFSKVVVNAESLQRLKEGEWINDELINFYMEMLNARSKEHGSSLPNVHCFQSFLYPKLKNEGYRKGNLMGWSKKFDLFAKNLVLIPINHNNTHWTAVAINFDAQTIISYDSLHTSRPQVFKIIRRYLNEDHKDKKNGGEFNWDGWQDITSTDIPRQMNCYDCGIFVCKSLESLSRGDKSFPFTQNDIPYLRQEMVWEIGNQTLRRG</sequence>
<name>A0A6A4GHI0_9AGAR</name>
<dbReference type="Proteomes" id="UP000799118">
    <property type="component" value="Unassembled WGS sequence"/>
</dbReference>
<evidence type="ECO:0000313" key="7">
    <source>
        <dbReference type="Proteomes" id="UP000799118"/>
    </source>
</evidence>
<evidence type="ECO:0000256" key="2">
    <source>
        <dbReference type="ARBA" id="ARBA00022670"/>
    </source>
</evidence>
<dbReference type="Pfam" id="PF02902">
    <property type="entry name" value="Peptidase_C48"/>
    <property type="match status" value="1"/>
</dbReference>
<dbReference type="GO" id="GO:0060255">
    <property type="term" value="P:regulation of macromolecule metabolic process"/>
    <property type="evidence" value="ECO:0007669"/>
    <property type="project" value="UniProtKB-ARBA"/>
</dbReference>
<organism evidence="6 7">
    <name type="scientific">Gymnopus androsaceus JB14</name>
    <dbReference type="NCBI Taxonomy" id="1447944"/>
    <lineage>
        <taxon>Eukaryota</taxon>
        <taxon>Fungi</taxon>
        <taxon>Dikarya</taxon>
        <taxon>Basidiomycota</taxon>
        <taxon>Agaricomycotina</taxon>
        <taxon>Agaricomycetes</taxon>
        <taxon>Agaricomycetidae</taxon>
        <taxon>Agaricales</taxon>
        <taxon>Marasmiineae</taxon>
        <taxon>Omphalotaceae</taxon>
        <taxon>Gymnopus</taxon>
    </lineage>
</organism>
<gene>
    <name evidence="6" type="ORF">BT96DRAFT_960812</name>
</gene>
<dbReference type="GO" id="GO:0016926">
    <property type="term" value="P:protein desumoylation"/>
    <property type="evidence" value="ECO:0007669"/>
    <property type="project" value="TreeGrafter"/>
</dbReference>